<evidence type="ECO:0000313" key="3">
    <source>
        <dbReference type="Proteomes" id="UP001205890"/>
    </source>
</evidence>
<name>A0ABT1LDM0_9HYPH</name>
<gene>
    <name evidence="2" type="ORF">NK718_13805</name>
</gene>
<feature type="compositionally biased region" description="Basic and acidic residues" evidence="1">
    <location>
        <begin position="112"/>
        <end position="123"/>
    </location>
</feature>
<sequence length="148" mass="15829">MTTSTHPKNDALEQCLREAERHGRGDAQAGAKQRSMDALMEVLDHSDNGPVPGDARQRVYEAYTTAFQRVTKRESLVDAASEMSFPASDPPSYMAGASVAGRPDNDTPTETPSHKLSDPKVAEEVSPSDGTGTGAQTQGRTVRKVGKD</sequence>
<accession>A0ABT1LDM0</accession>
<comment type="caution">
    <text evidence="2">The sequence shown here is derived from an EMBL/GenBank/DDBJ whole genome shotgun (WGS) entry which is preliminary data.</text>
</comment>
<protein>
    <submittedName>
        <fullName evidence="2">Uncharacterized protein</fullName>
    </submittedName>
</protein>
<dbReference type="EMBL" id="JANCLU010000013">
    <property type="protein sequence ID" value="MCP8939597.1"/>
    <property type="molecule type" value="Genomic_DNA"/>
</dbReference>
<evidence type="ECO:0000256" key="1">
    <source>
        <dbReference type="SAM" id="MobiDB-lite"/>
    </source>
</evidence>
<dbReference type="RefSeq" id="WP_254743362.1">
    <property type="nucleotide sequence ID" value="NZ_JANCLU010000013.1"/>
</dbReference>
<reference evidence="2 3" key="1">
    <citation type="submission" date="2022-07" db="EMBL/GenBank/DDBJ databases">
        <authorList>
            <person name="Li W.-J."/>
            <person name="Deng Q.-Q."/>
        </authorList>
    </citation>
    <scope>NUCLEOTIDE SEQUENCE [LARGE SCALE GENOMIC DNA]</scope>
    <source>
        <strain evidence="2 3">SYSU M60028</strain>
    </source>
</reference>
<feature type="region of interest" description="Disordered" evidence="1">
    <location>
        <begin position="77"/>
        <end position="148"/>
    </location>
</feature>
<proteinExistence type="predicted"/>
<evidence type="ECO:0000313" key="2">
    <source>
        <dbReference type="EMBL" id="MCP8939597.1"/>
    </source>
</evidence>
<keyword evidence="3" id="KW-1185">Reference proteome</keyword>
<organism evidence="2 3">
    <name type="scientific">Alsobacter ponti</name>
    <dbReference type="NCBI Taxonomy" id="2962936"/>
    <lineage>
        <taxon>Bacteria</taxon>
        <taxon>Pseudomonadati</taxon>
        <taxon>Pseudomonadota</taxon>
        <taxon>Alphaproteobacteria</taxon>
        <taxon>Hyphomicrobiales</taxon>
        <taxon>Alsobacteraceae</taxon>
        <taxon>Alsobacter</taxon>
    </lineage>
</organism>
<dbReference type="Proteomes" id="UP001205890">
    <property type="component" value="Unassembled WGS sequence"/>
</dbReference>